<dbReference type="RefSeq" id="WP_006372396.1">
    <property type="nucleotide sequence ID" value="NZ_CP073075.1"/>
</dbReference>
<gene>
    <name evidence="3" type="ORF">HGA05_00475</name>
</gene>
<dbReference type="EMBL" id="JAAXPC010000001">
    <property type="protein sequence ID" value="NKY00054.1"/>
    <property type="molecule type" value="Genomic_DNA"/>
</dbReference>
<organism evidence="3 4">
    <name type="scientific">Gordonia polyisoprenivorans</name>
    <dbReference type="NCBI Taxonomy" id="84595"/>
    <lineage>
        <taxon>Bacteria</taxon>
        <taxon>Bacillati</taxon>
        <taxon>Actinomycetota</taxon>
        <taxon>Actinomycetes</taxon>
        <taxon>Mycobacteriales</taxon>
        <taxon>Gordoniaceae</taxon>
        <taxon>Gordonia</taxon>
    </lineage>
</organism>
<evidence type="ECO:0000313" key="3">
    <source>
        <dbReference type="EMBL" id="NKY00054.1"/>
    </source>
</evidence>
<comment type="caution">
    <text evidence="3">The sequence shown here is derived from an EMBL/GenBank/DDBJ whole genome shotgun (WGS) entry which is preliminary data.</text>
</comment>
<dbReference type="AlphaFoldDB" id="A0A846WEN8"/>
<dbReference type="Pfam" id="PF18970">
    <property type="entry name" value="DUF5709"/>
    <property type="match status" value="1"/>
</dbReference>
<name>A0A846WEN8_9ACTN</name>
<sequence length="177" mass="19066">MLARGRVAWHRESVSGYENDSTPEGSDGEYSLDPDDQLQPEDTLDDRGVDDVLDEGYSPPDYAPKGAVHGLTAQEMREGETLDEKLSEEEPDVGASDPLDDIAADERRDWRSHESDADDEFVEDADQVGGRRAGRLLAPDAGDYRDDEAEAVATDCGIDGAGASAEEAAVHVVGDED</sequence>
<dbReference type="InterPro" id="IPR043763">
    <property type="entry name" value="DUF5709"/>
</dbReference>
<evidence type="ECO:0000313" key="4">
    <source>
        <dbReference type="Proteomes" id="UP000563898"/>
    </source>
</evidence>
<evidence type="ECO:0000256" key="1">
    <source>
        <dbReference type="SAM" id="MobiDB-lite"/>
    </source>
</evidence>
<evidence type="ECO:0000259" key="2">
    <source>
        <dbReference type="Pfam" id="PF18970"/>
    </source>
</evidence>
<proteinExistence type="predicted"/>
<protein>
    <recommendedName>
        <fullName evidence="2">DUF5709 domain-containing protein</fullName>
    </recommendedName>
</protein>
<dbReference type="Proteomes" id="UP000563898">
    <property type="component" value="Unassembled WGS sequence"/>
</dbReference>
<reference evidence="3 4" key="1">
    <citation type="submission" date="2020-04" db="EMBL/GenBank/DDBJ databases">
        <title>MicrobeNet Type strains.</title>
        <authorList>
            <person name="Nicholson A.C."/>
        </authorList>
    </citation>
    <scope>NUCLEOTIDE SEQUENCE [LARGE SCALE GENOMIC DNA]</scope>
    <source>
        <strain evidence="3 4">ATCC BAA-14</strain>
    </source>
</reference>
<feature type="compositionally biased region" description="Basic and acidic residues" evidence="1">
    <location>
        <begin position="75"/>
        <end position="85"/>
    </location>
</feature>
<feature type="domain" description="DUF5709" evidence="2">
    <location>
        <begin position="127"/>
        <end position="175"/>
    </location>
</feature>
<feature type="compositionally biased region" description="Acidic residues" evidence="1">
    <location>
        <begin position="26"/>
        <end position="44"/>
    </location>
</feature>
<feature type="compositionally biased region" description="Acidic residues" evidence="1">
    <location>
        <begin position="86"/>
        <end position="103"/>
    </location>
</feature>
<feature type="region of interest" description="Disordered" evidence="1">
    <location>
        <begin position="1"/>
        <end position="142"/>
    </location>
</feature>
<accession>A0A846WEN8</accession>
<feature type="compositionally biased region" description="Acidic residues" evidence="1">
    <location>
        <begin position="116"/>
        <end position="126"/>
    </location>
</feature>
<feature type="compositionally biased region" description="Basic and acidic residues" evidence="1">
    <location>
        <begin position="104"/>
        <end position="115"/>
    </location>
</feature>